<sequence>MKETALIGESSPDAQVVHHWLYLNRLRHFPEPGKRTRAERLAEIEHLYDRHVVGPAILDAEAAESLPSYGPRHEVIRMQPYGPQGGLRKLIFVGPTLVRSDRLGL</sequence>
<reference evidence="1 2" key="1">
    <citation type="submission" date="2024-06" db="EMBL/GenBank/DDBJ databases">
        <title>Burkholderia sola in Mexico.</title>
        <authorList>
            <person name="Estrada P."/>
        </authorList>
    </citation>
    <scope>NUCLEOTIDE SEQUENCE [LARGE SCALE GENOMIC DNA]</scope>
    <source>
        <strain evidence="1 2">CpTa8-5</strain>
    </source>
</reference>
<proteinExistence type="predicted"/>
<name>A0ABV2CGE3_9BURK</name>
<dbReference type="Proteomes" id="UP001548587">
    <property type="component" value="Unassembled WGS sequence"/>
</dbReference>
<protein>
    <submittedName>
        <fullName evidence="1">Uncharacterized protein</fullName>
    </submittedName>
</protein>
<gene>
    <name evidence="1" type="ORF">ABXL37_28395</name>
</gene>
<accession>A0ABV2CGE3</accession>
<evidence type="ECO:0000313" key="1">
    <source>
        <dbReference type="EMBL" id="MET1478176.1"/>
    </source>
</evidence>
<dbReference type="RefSeq" id="WP_209928107.1">
    <property type="nucleotide sequence ID" value="NZ_JBEWCH010000026.1"/>
</dbReference>
<evidence type="ECO:0000313" key="2">
    <source>
        <dbReference type="Proteomes" id="UP001548587"/>
    </source>
</evidence>
<dbReference type="EMBL" id="JBEWCH010000026">
    <property type="protein sequence ID" value="MET1478176.1"/>
    <property type="molecule type" value="Genomic_DNA"/>
</dbReference>
<comment type="caution">
    <text evidence="1">The sequence shown here is derived from an EMBL/GenBank/DDBJ whole genome shotgun (WGS) entry which is preliminary data.</text>
</comment>
<organism evidence="1 2">
    <name type="scientific">Burkholderia sola</name>
    <dbReference type="NCBI Taxonomy" id="2843302"/>
    <lineage>
        <taxon>Bacteria</taxon>
        <taxon>Pseudomonadati</taxon>
        <taxon>Pseudomonadota</taxon>
        <taxon>Betaproteobacteria</taxon>
        <taxon>Burkholderiales</taxon>
        <taxon>Burkholderiaceae</taxon>
        <taxon>Burkholderia</taxon>
        <taxon>Burkholderia cepacia complex</taxon>
    </lineage>
</organism>
<keyword evidence="2" id="KW-1185">Reference proteome</keyword>